<protein>
    <submittedName>
        <fullName evidence="2">Uncharacterized protein</fullName>
    </submittedName>
</protein>
<evidence type="ECO:0000313" key="4">
    <source>
        <dbReference type="Proteomes" id="UP000479710"/>
    </source>
</evidence>
<proteinExistence type="predicted"/>
<evidence type="ECO:0000313" key="2">
    <source>
        <dbReference type="EMBL" id="KAF0927531.1"/>
    </source>
</evidence>
<feature type="region of interest" description="Disordered" evidence="1">
    <location>
        <begin position="34"/>
        <end position="119"/>
    </location>
</feature>
<comment type="caution">
    <text evidence="2">The sequence shown here is derived from an EMBL/GenBank/DDBJ whole genome shotgun (WGS) entry which is preliminary data.</text>
</comment>
<evidence type="ECO:0000256" key="1">
    <source>
        <dbReference type="SAM" id="MobiDB-lite"/>
    </source>
</evidence>
<dbReference type="Proteomes" id="UP000479710">
    <property type="component" value="Unassembled WGS sequence"/>
</dbReference>
<dbReference type="EMBL" id="SPHZ02000003">
    <property type="protein sequence ID" value="KAF0927532.1"/>
    <property type="molecule type" value="Genomic_DNA"/>
</dbReference>
<feature type="compositionally biased region" description="Basic and acidic residues" evidence="1">
    <location>
        <begin position="60"/>
        <end position="76"/>
    </location>
</feature>
<sequence>MRFQPAQRLATEPEQARAKSLCALEATVGHYFARPGDRPDDAWWEPSAKSLSLQAKPRGKRDEPCDGRTERDDSGKGRSKTKSFLLLARSPDLAATAQPVHPQGASRSHTPSASKAPSR</sequence>
<accession>A0A6G1ESC7</accession>
<reference evidence="2 4" key="1">
    <citation type="submission" date="2019-11" db="EMBL/GenBank/DDBJ databases">
        <title>Whole genome sequence of Oryza granulata.</title>
        <authorList>
            <person name="Li W."/>
        </authorList>
    </citation>
    <scope>NUCLEOTIDE SEQUENCE [LARGE SCALE GENOMIC DNA]</scope>
    <source>
        <strain evidence="4">cv. Menghai</strain>
        <tissue evidence="2">Leaf</tissue>
    </source>
</reference>
<keyword evidence="4" id="KW-1185">Reference proteome</keyword>
<organism evidence="2 4">
    <name type="scientific">Oryza meyeriana var. granulata</name>
    <dbReference type="NCBI Taxonomy" id="110450"/>
    <lineage>
        <taxon>Eukaryota</taxon>
        <taxon>Viridiplantae</taxon>
        <taxon>Streptophyta</taxon>
        <taxon>Embryophyta</taxon>
        <taxon>Tracheophyta</taxon>
        <taxon>Spermatophyta</taxon>
        <taxon>Magnoliopsida</taxon>
        <taxon>Liliopsida</taxon>
        <taxon>Poales</taxon>
        <taxon>Poaceae</taxon>
        <taxon>BOP clade</taxon>
        <taxon>Oryzoideae</taxon>
        <taxon>Oryzeae</taxon>
        <taxon>Oryzinae</taxon>
        <taxon>Oryza</taxon>
        <taxon>Oryza meyeriana</taxon>
    </lineage>
</organism>
<evidence type="ECO:0000313" key="3">
    <source>
        <dbReference type="EMBL" id="KAF0927532.1"/>
    </source>
</evidence>
<dbReference type="AlphaFoldDB" id="A0A6G1ESC7"/>
<feature type="compositionally biased region" description="Polar residues" evidence="1">
    <location>
        <begin position="105"/>
        <end position="119"/>
    </location>
</feature>
<name>A0A6G1ESC7_9ORYZ</name>
<dbReference type="EMBL" id="SPHZ02000003">
    <property type="protein sequence ID" value="KAF0927531.1"/>
    <property type="molecule type" value="Genomic_DNA"/>
</dbReference>
<gene>
    <name evidence="2" type="ORF">E2562_034170</name>
    <name evidence="3" type="ORF">E2562_034171</name>
</gene>